<comment type="caution">
    <text evidence="3">The sequence shown here is derived from an EMBL/GenBank/DDBJ whole genome shotgun (WGS) entry which is preliminary data.</text>
</comment>
<dbReference type="EMBL" id="JAFIMR010000035">
    <property type="protein sequence ID" value="KAI1859017.1"/>
    <property type="molecule type" value="Genomic_DNA"/>
</dbReference>
<keyword evidence="2" id="KW-1133">Transmembrane helix</keyword>
<keyword evidence="4" id="KW-1185">Reference proteome</keyword>
<reference evidence="3" key="1">
    <citation type="submission" date="2021-03" db="EMBL/GenBank/DDBJ databases">
        <title>Revisited historic fungal species revealed as producer of novel bioactive compounds through whole genome sequencing and comparative genomics.</title>
        <authorList>
            <person name="Vignolle G.A."/>
            <person name="Hochenegger N."/>
            <person name="Mach R.L."/>
            <person name="Mach-Aigner A.R."/>
            <person name="Javad Rahimi M."/>
            <person name="Salim K.A."/>
            <person name="Chan C.M."/>
            <person name="Lim L.B.L."/>
            <person name="Cai F."/>
            <person name="Druzhinina I.S."/>
            <person name="U'Ren J.M."/>
            <person name="Derntl C."/>
        </authorList>
    </citation>
    <scope>NUCLEOTIDE SEQUENCE</scope>
    <source>
        <strain evidence="3">TUCIM 5799</strain>
    </source>
</reference>
<evidence type="ECO:0000313" key="4">
    <source>
        <dbReference type="Proteomes" id="UP000829685"/>
    </source>
</evidence>
<accession>A0A9Q0AKG2</accession>
<sequence length="468" mass="51888">MNATQAHRPRGLGPEEEKSNNVPRDDGDDGKDIEEGLEVDYTDGGIEVINAHAGMEVHRNPEYYRRPSIPVSALTELPSRRFSDEVGDVSHPEPRVCGIGKQWFWALVVLVIFIVGALIGGLVGGLKKRDTPSSAPVSSLPSNLAAVNWTTAENTTSYVIFTQEADLSLMAYFGDTKSWRRVNISEKFKDIGSLAVGAATPLAAVAMADPINTTYREANYLSLFFVTPENWITQIVTNDTELQDWHWGSIGSHSDVSITVASGSKLAATWVRCNNSTLCSSGCVSLSFEDEQQNYIVVNSTYHWSTTLANKRLARNSSMAMISMNDQVLGNDSDYAWAFYSTNGIVSSTWQDYQSHTWWWTDLGRNILSDMQPTTLQQFAATSFRDRKHAFLGALYSNGSIVGKHYDPDLENWHIQAEINLVDSPPTNFSTIAMTADARLYGISNGTIQEYQMDVDDPYTFQWLGGVQ</sequence>
<protein>
    <recommendedName>
        <fullName evidence="5">Fucose-specific lectin</fullName>
    </recommendedName>
</protein>
<feature type="compositionally biased region" description="Basic and acidic residues" evidence="1">
    <location>
        <begin position="13"/>
        <end position="25"/>
    </location>
</feature>
<evidence type="ECO:0008006" key="5">
    <source>
        <dbReference type="Google" id="ProtNLM"/>
    </source>
</evidence>
<feature type="transmembrane region" description="Helical" evidence="2">
    <location>
        <begin position="103"/>
        <end position="126"/>
    </location>
</feature>
<dbReference type="AlphaFoldDB" id="A0A9Q0AKG2"/>
<dbReference type="SUPFAM" id="SSF89372">
    <property type="entry name" value="Fucose-specific lectin"/>
    <property type="match status" value="1"/>
</dbReference>
<proteinExistence type="predicted"/>
<keyword evidence="2" id="KW-0472">Membrane</keyword>
<organism evidence="3 4">
    <name type="scientific">Neoarthrinium moseri</name>
    <dbReference type="NCBI Taxonomy" id="1658444"/>
    <lineage>
        <taxon>Eukaryota</taxon>
        <taxon>Fungi</taxon>
        <taxon>Dikarya</taxon>
        <taxon>Ascomycota</taxon>
        <taxon>Pezizomycotina</taxon>
        <taxon>Sordariomycetes</taxon>
        <taxon>Xylariomycetidae</taxon>
        <taxon>Amphisphaeriales</taxon>
        <taxon>Apiosporaceae</taxon>
        <taxon>Neoarthrinium</taxon>
    </lineage>
</organism>
<evidence type="ECO:0000256" key="1">
    <source>
        <dbReference type="SAM" id="MobiDB-lite"/>
    </source>
</evidence>
<evidence type="ECO:0000313" key="3">
    <source>
        <dbReference type="EMBL" id="KAI1859017.1"/>
    </source>
</evidence>
<feature type="region of interest" description="Disordered" evidence="1">
    <location>
        <begin position="1"/>
        <end position="35"/>
    </location>
</feature>
<feature type="compositionally biased region" description="Acidic residues" evidence="1">
    <location>
        <begin position="26"/>
        <end position="35"/>
    </location>
</feature>
<keyword evidence="2" id="KW-0812">Transmembrane</keyword>
<evidence type="ECO:0000256" key="2">
    <source>
        <dbReference type="SAM" id="Phobius"/>
    </source>
</evidence>
<dbReference type="Proteomes" id="UP000829685">
    <property type="component" value="Unassembled WGS sequence"/>
</dbReference>
<gene>
    <name evidence="3" type="ORF">JX265_010494</name>
</gene>
<name>A0A9Q0AKG2_9PEZI</name>